<dbReference type="CDD" id="cd00616">
    <property type="entry name" value="AHBA_syn"/>
    <property type="match status" value="1"/>
</dbReference>
<dbReference type="GO" id="GO:0030170">
    <property type="term" value="F:pyridoxal phosphate binding"/>
    <property type="evidence" value="ECO:0007669"/>
    <property type="project" value="TreeGrafter"/>
</dbReference>
<keyword evidence="6" id="KW-1185">Reference proteome</keyword>
<dbReference type="InterPro" id="IPR000653">
    <property type="entry name" value="DegT/StrS_aminotransferase"/>
</dbReference>
<dbReference type="GO" id="GO:0000271">
    <property type="term" value="P:polysaccharide biosynthetic process"/>
    <property type="evidence" value="ECO:0007669"/>
    <property type="project" value="TreeGrafter"/>
</dbReference>
<evidence type="ECO:0000256" key="2">
    <source>
        <dbReference type="PIRSR" id="PIRSR000390-1"/>
    </source>
</evidence>
<dbReference type="Proteomes" id="UP000247099">
    <property type="component" value="Unassembled WGS sequence"/>
</dbReference>
<dbReference type="OrthoDB" id="9810913at2"/>
<dbReference type="PANTHER" id="PTHR30244:SF34">
    <property type="entry name" value="DTDP-4-AMINO-4,6-DIDEOXYGALACTOSE TRANSAMINASE"/>
    <property type="match status" value="1"/>
</dbReference>
<dbReference type="InParanoid" id="A0A317ZKL5"/>
<dbReference type="EMBL" id="QHJQ01000001">
    <property type="protein sequence ID" value="PXA05562.1"/>
    <property type="molecule type" value="Genomic_DNA"/>
</dbReference>
<comment type="similarity">
    <text evidence="1 4">Belongs to the DegT/DnrJ/EryC1 family.</text>
</comment>
<evidence type="ECO:0000256" key="3">
    <source>
        <dbReference type="PIRSR" id="PIRSR000390-2"/>
    </source>
</evidence>
<name>A0A317ZKL5_9BACT</name>
<feature type="active site" description="Proton acceptor" evidence="2">
    <location>
        <position position="193"/>
    </location>
</feature>
<dbReference type="SUPFAM" id="SSF53383">
    <property type="entry name" value="PLP-dependent transferases"/>
    <property type="match status" value="1"/>
</dbReference>
<dbReference type="InterPro" id="IPR015424">
    <property type="entry name" value="PyrdxlP-dep_Trfase"/>
</dbReference>
<dbReference type="PIRSF" id="PIRSF000390">
    <property type="entry name" value="PLP_StrS"/>
    <property type="match status" value="1"/>
</dbReference>
<dbReference type="FunCoup" id="A0A317ZKL5">
    <property type="interactions" value="445"/>
</dbReference>
<dbReference type="GO" id="GO:0008483">
    <property type="term" value="F:transaminase activity"/>
    <property type="evidence" value="ECO:0007669"/>
    <property type="project" value="TreeGrafter"/>
</dbReference>
<dbReference type="InterPro" id="IPR020026">
    <property type="entry name" value="PseC"/>
</dbReference>
<dbReference type="Pfam" id="PF01041">
    <property type="entry name" value="DegT_DnrJ_EryC1"/>
    <property type="match status" value="1"/>
</dbReference>
<accession>A0A317ZKL5</accession>
<dbReference type="Gene3D" id="3.40.640.10">
    <property type="entry name" value="Type I PLP-dependent aspartate aminotransferase-like (Major domain)"/>
    <property type="match status" value="1"/>
</dbReference>
<dbReference type="InterPro" id="IPR015421">
    <property type="entry name" value="PyrdxlP-dep_Trfase_major"/>
</dbReference>
<proteinExistence type="inferred from homology"/>
<evidence type="ECO:0000313" key="5">
    <source>
        <dbReference type="EMBL" id="PXA05562.1"/>
    </source>
</evidence>
<dbReference type="RefSeq" id="WP_110129641.1">
    <property type="nucleotide sequence ID" value="NZ_QHJQ01000001.1"/>
</dbReference>
<evidence type="ECO:0000256" key="4">
    <source>
        <dbReference type="RuleBase" id="RU004508"/>
    </source>
</evidence>
<dbReference type="PANTHER" id="PTHR30244">
    <property type="entry name" value="TRANSAMINASE"/>
    <property type="match status" value="1"/>
</dbReference>
<evidence type="ECO:0000256" key="1">
    <source>
        <dbReference type="ARBA" id="ARBA00037999"/>
    </source>
</evidence>
<comment type="caution">
    <text evidence="5">The sequence shown here is derived from an EMBL/GenBank/DDBJ whole genome shotgun (WGS) entry which is preliminary data.</text>
</comment>
<dbReference type="NCBIfam" id="TIGR03588">
    <property type="entry name" value="PseC"/>
    <property type="match status" value="1"/>
</dbReference>
<reference evidence="5 6" key="1">
    <citation type="submission" date="2018-05" db="EMBL/GenBank/DDBJ databases">
        <title>Coraliomargarita sinensis sp. nov., isolated from a marine solar saltern.</title>
        <authorList>
            <person name="Zhou L.Y."/>
        </authorList>
    </citation>
    <scope>NUCLEOTIDE SEQUENCE [LARGE SCALE GENOMIC DNA]</scope>
    <source>
        <strain evidence="5 6">WN38</strain>
    </source>
</reference>
<dbReference type="AlphaFoldDB" id="A0A317ZKL5"/>
<evidence type="ECO:0000313" key="6">
    <source>
        <dbReference type="Proteomes" id="UP000247099"/>
    </source>
</evidence>
<dbReference type="InterPro" id="IPR015422">
    <property type="entry name" value="PyrdxlP-dep_Trfase_small"/>
</dbReference>
<feature type="modified residue" description="N6-(pyridoxal phosphate)lysine" evidence="3">
    <location>
        <position position="193"/>
    </location>
</feature>
<protein>
    <submittedName>
        <fullName evidence="5">UDP-4-amino-4, 6-dideoxy-N-acetyl-beta-L-altrosamine transaminase</fullName>
    </submittedName>
</protein>
<sequence length="402" mass="44438">MPEPNQSPIPYGRQSISEEDITAVTRALRSDFLTTGPEVEAFEREFAQFVGAKHAVAVANATAALHLAMRVAGLEPNERVVTSPNTFVASANCAAFVGARPDFADIDPTTYNLCPKSLEANWQKDTRAVIPVAYGGQSADMPRIAGIARKRGAVVIEDGCHGTGGGFIHDGEFHRIGGHPWADMTTFSFHPVKTMTTGEGGILLTDNDGYAAMARRLRSHGIERDEGHFTGLGAGSGPLAERGPWSYEMQDLGYNYRITDFQCALGRSQLKRLPTFIQRRREIVARYNEAFKDLDWLRTPAVSDEANRATISWHLYTVQIDFPALGLTRSEVMQRLREDGVGSQVLYIPVYLQPWYRRTYGYGPGKCPQAEAFYANCLSLPLYPDLTEDEIGRVIESVSKLK</sequence>
<dbReference type="Gene3D" id="3.90.1150.10">
    <property type="entry name" value="Aspartate Aminotransferase, domain 1"/>
    <property type="match status" value="1"/>
</dbReference>
<gene>
    <name evidence="5" type="primary">pseC</name>
    <name evidence="5" type="ORF">DDZ13_01430</name>
</gene>
<keyword evidence="3 4" id="KW-0663">Pyridoxal phosphate</keyword>
<organism evidence="5 6">
    <name type="scientific">Coraliomargarita sinensis</name>
    <dbReference type="NCBI Taxonomy" id="2174842"/>
    <lineage>
        <taxon>Bacteria</taxon>
        <taxon>Pseudomonadati</taxon>
        <taxon>Verrucomicrobiota</taxon>
        <taxon>Opitutia</taxon>
        <taxon>Puniceicoccales</taxon>
        <taxon>Coraliomargaritaceae</taxon>
        <taxon>Coraliomargarita</taxon>
    </lineage>
</organism>